<sequence length="247" mass="27097">MTPKPTSPTAIELLQSQSLTTLVQHEIERQIMAGTLTPGTKLNEIEVAGSLGVSRGPVREAFRALEEAGLLRTEKNRGVFVRVISIEEAEEIYALRAVLDEYVARTLAEVITSEQLTRLRESVEAMHHAVENGDSEGYYQLNLAFHDALVEMVGNRKLLETYRRLVKELSLFRHEALTGDSSAPPKSEREHRDIVSAIASRDPERAAQVTRDHLVRGRTRIREMLARAPGAPGASGASGAAPQAKAG</sequence>
<dbReference type="InterPro" id="IPR011711">
    <property type="entry name" value="GntR_C"/>
</dbReference>
<feature type="region of interest" description="Disordered" evidence="4">
    <location>
        <begin position="220"/>
        <end position="247"/>
    </location>
</feature>
<dbReference type="InterPro" id="IPR017723">
    <property type="entry name" value="Tscrpt_reg_AEP_util-assoc"/>
</dbReference>
<name>A0A5E5AS84_9BURK</name>
<evidence type="ECO:0000256" key="4">
    <source>
        <dbReference type="SAM" id="MobiDB-lite"/>
    </source>
</evidence>
<dbReference type="InterPro" id="IPR008920">
    <property type="entry name" value="TF_FadR/GntR_C"/>
</dbReference>
<dbReference type="SMART" id="SM00345">
    <property type="entry name" value="HTH_GNTR"/>
    <property type="match status" value="1"/>
</dbReference>
<evidence type="ECO:0000256" key="3">
    <source>
        <dbReference type="ARBA" id="ARBA00023163"/>
    </source>
</evidence>
<evidence type="ECO:0000313" key="7">
    <source>
        <dbReference type="Proteomes" id="UP000335538"/>
    </source>
</evidence>
<dbReference type="PANTHER" id="PTHR43537">
    <property type="entry name" value="TRANSCRIPTIONAL REGULATOR, GNTR FAMILY"/>
    <property type="match status" value="1"/>
</dbReference>
<dbReference type="NCBIfam" id="TIGR03338">
    <property type="entry name" value="phnR_burk"/>
    <property type="match status" value="1"/>
</dbReference>
<dbReference type="GO" id="GO:0003677">
    <property type="term" value="F:DNA binding"/>
    <property type="evidence" value="ECO:0007669"/>
    <property type="project" value="UniProtKB-KW"/>
</dbReference>
<keyword evidence="2" id="KW-0238">DNA-binding</keyword>
<dbReference type="Gene3D" id="1.10.10.10">
    <property type="entry name" value="Winged helix-like DNA-binding domain superfamily/Winged helix DNA-binding domain"/>
    <property type="match status" value="1"/>
</dbReference>
<evidence type="ECO:0000313" key="6">
    <source>
        <dbReference type="EMBL" id="VVE75642.1"/>
    </source>
</evidence>
<accession>A0A5E5AS84</accession>
<dbReference type="GO" id="GO:0003700">
    <property type="term" value="F:DNA-binding transcription factor activity"/>
    <property type="evidence" value="ECO:0007669"/>
    <property type="project" value="InterPro"/>
</dbReference>
<keyword evidence="1" id="KW-0805">Transcription regulation</keyword>
<dbReference type="InterPro" id="IPR036388">
    <property type="entry name" value="WH-like_DNA-bd_sf"/>
</dbReference>
<gene>
    <name evidence="6" type="ORF">PSP31121_00561</name>
</gene>
<proteinExistence type="predicted"/>
<evidence type="ECO:0000256" key="1">
    <source>
        <dbReference type="ARBA" id="ARBA00023015"/>
    </source>
</evidence>
<dbReference type="SUPFAM" id="SSF48008">
    <property type="entry name" value="GntR ligand-binding domain-like"/>
    <property type="match status" value="1"/>
</dbReference>
<evidence type="ECO:0000256" key="2">
    <source>
        <dbReference type="ARBA" id="ARBA00023125"/>
    </source>
</evidence>
<dbReference type="CDD" id="cd07377">
    <property type="entry name" value="WHTH_GntR"/>
    <property type="match status" value="1"/>
</dbReference>
<dbReference type="Proteomes" id="UP000335538">
    <property type="component" value="Unassembled WGS sequence"/>
</dbReference>
<dbReference type="PROSITE" id="PS50949">
    <property type="entry name" value="HTH_GNTR"/>
    <property type="match status" value="1"/>
</dbReference>
<feature type="domain" description="HTH gntR-type" evidence="5">
    <location>
        <begin position="17"/>
        <end position="84"/>
    </location>
</feature>
<dbReference type="InterPro" id="IPR000524">
    <property type="entry name" value="Tscrpt_reg_HTH_GntR"/>
</dbReference>
<dbReference type="Pfam" id="PF07729">
    <property type="entry name" value="FCD"/>
    <property type="match status" value="1"/>
</dbReference>
<feature type="compositionally biased region" description="Low complexity" evidence="4">
    <location>
        <begin position="226"/>
        <end position="247"/>
    </location>
</feature>
<evidence type="ECO:0000259" key="5">
    <source>
        <dbReference type="PROSITE" id="PS50949"/>
    </source>
</evidence>
<dbReference type="SUPFAM" id="SSF46785">
    <property type="entry name" value="Winged helix' DNA-binding domain"/>
    <property type="match status" value="1"/>
</dbReference>
<reference evidence="6 7" key="1">
    <citation type="submission" date="2019-08" db="EMBL/GenBank/DDBJ databases">
        <authorList>
            <person name="Peeters C."/>
        </authorList>
    </citation>
    <scope>NUCLEOTIDE SEQUENCE [LARGE SCALE GENOMIC DNA]</scope>
    <source>
        <strain evidence="6 7">LMG 31121</strain>
    </source>
</reference>
<dbReference type="Gene3D" id="1.20.120.530">
    <property type="entry name" value="GntR ligand-binding domain-like"/>
    <property type="match status" value="1"/>
</dbReference>
<dbReference type="PANTHER" id="PTHR43537:SF24">
    <property type="entry name" value="GLUCONATE OPERON TRANSCRIPTIONAL REPRESSOR"/>
    <property type="match status" value="1"/>
</dbReference>
<dbReference type="Pfam" id="PF00392">
    <property type="entry name" value="GntR"/>
    <property type="match status" value="1"/>
</dbReference>
<dbReference type="SMART" id="SM00895">
    <property type="entry name" value="FCD"/>
    <property type="match status" value="1"/>
</dbReference>
<dbReference type="EMBL" id="CABPSR010000001">
    <property type="protein sequence ID" value="VVE75642.1"/>
    <property type="molecule type" value="Genomic_DNA"/>
</dbReference>
<dbReference type="AlphaFoldDB" id="A0A5E5AS84"/>
<dbReference type="RefSeq" id="WP_150808070.1">
    <property type="nucleotide sequence ID" value="NZ_CABPSR010000001.1"/>
</dbReference>
<organism evidence="6 7">
    <name type="scientific">Pandoraea sputorum</name>
    <dbReference type="NCBI Taxonomy" id="93222"/>
    <lineage>
        <taxon>Bacteria</taxon>
        <taxon>Pseudomonadati</taxon>
        <taxon>Pseudomonadota</taxon>
        <taxon>Betaproteobacteria</taxon>
        <taxon>Burkholderiales</taxon>
        <taxon>Burkholderiaceae</taxon>
        <taxon>Pandoraea</taxon>
    </lineage>
</organism>
<protein>
    <submittedName>
        <fullName evidence="6">Phosphonate utilization associated transcriptional regulator</fullName>
    </submittedName>
</protein>
<dbReference type="InterPro" id="IPR036390">
    <property type="entry name" value="WH_DNA-bd_sf"/>
</dbReference>
<keyword evidence="3" id="KW-0804">Transcription</keyword>